<reference evidence="4 5" key="1">
    <citation type="journal article" date="2015" name="Genome Announc.">
        <title>Draft Genome Sequences of Marine Isolates of Thalassomonas viridans and Thalassomonas actiniarum.</title>
        <authorList>
            <person name="Olonade I."/>
            <person name="van Zyl L.J."/>
            <person name="Trindade M."/>
        </authorList>
    </citation>
    <scope>NUCLEOTIDE SEQUENCE [LARGE SCALE GENOMIC DNA]</scope>
    <source>
        <strain evidence="4 5">XOM25</strain>
    </source>
</reference>
<evidence type="ECO:0000259" key="3">
    <source>
        <dbReference type="Pfam" id="PF01052"/>
    </source>
</evidence>
<name>A0AAE9YXP0_9GAMM</name>
<dbReference type="GO" id="GO:0071978">
    <property type="term" value="P:bacterial-type flagellum-dependent swarming motility"/>
    <property type="evidence" value="ECO:0007669"/>
    <property type="project" value="TreeGrafter"/>
</dbReference>
<keyword evidence="5" id="KW-1185">Reference proteome</keyword>
<dbReference type="InterPro" id="IPR013385">
    <property type="entry name" value="T3SS_SpaO/YscQ/SpaO"/>
</dbReference>
<dbReference type="NCBIfam" id="TIGR02551">
    <property type="entry name" value="SpaO_YscQ"/>
    <property type="match status" value="1"/>
</dbReference>
<dbReference type="GO" id="GO:0030254">
    <property type="term" value="P:protein secretion by the type III secretion system"/>
    <property type="evidence" value="ECO:0007669"/>
    <property type="project" value="InterPro"/>
</dbReference>
<evidence type="ECO:0000313" key="5">
    <source>
        <dbReference type="Proteomes" id="UP000032352"/>
    </source>
</evidence>
<evidence type="ECO:0000256" key="2">
    <source>
        <dbReference type="SAM" id="MobiDB-lite"/>
    </source>
</evidence>
<dbReference type="SUPFAM" id="SSF101801">
    <property type="entry name" value="Surface presentation of antigens (SPOA)"/>
    <property type="match status" value="1"/>
</dbReference>
<protein>
    <submittedName>
        <fullName evidence="4">Type III secretion system cytoplasmic ring protein SctQ</fullName>
    </submittedName>
</protein>
<evidence type="ECO:0000256" key="1">
    <source>
        <dbReference type="ARBA" id="ARBA00009226"/>
    </source>
</evidence>
<proteinExistence type="inferred from homology"/>
<evidence type="ECO:0000313" key="4">
    <source>
        <dbReference type="EMBL" id="WDE02823.1"/>
    </source>
</evidence>
<sequence length="394" mass="43142">MMTRLTSTTVPQQAEITPLVLPEMTREQARVNNDLCRLQPVSFAVESHDFSCRFTSDSADFLNFLTLHFSLSGQVVTLDCDQALTALLVASYLPEEALLFLPETLRIATVQAALAPFLRALQQSTGLTPSLCQAPVVTKRKSVKPTAEAGTCRLYGQLGSAQGQGHFCLDLPQELYQQLLPLLGNRQQGAMVPWQQLPHHCPLILAQTRLSAHQLARLQRQDVVFFDTCYYREEKPLLRVNISSRQHCLVLAEPNALTVQEIITNLNGSNDMNNEQIAMDEIPVILTFEAGNLTLPLGELNQLSTGHVFAFDTQANSEQEIQIKANGQVIGACTLVNVAGKLGAKITRLNNVAATENAGAETNVEVPTGEPQPAAEQSSEALEQEMQAEQATQE</sequence>
<dbReference type="Pfam" id="PF01052">
    <property type="entry name" value="FliMN_C"/>
    <property type="match status" value="1"/>
</dbReference>
<organism evidence="4 5">
    <name type="scientific">Thalassomonas viridans</name>
    <dbReference type="NCBI Taxonomy" id="137584"/>
    <lineage>
        <taxon>Bacteria</taxon>
        <taxon>Pseudomonadati</taxon>
        <taxon>Pseudomonadota</taxon>
        <taxon>Gammaproteobacteria</taxon>
        <taxon>Alteromonadales</taxon>
        <taxon>Colwelliaceae</taxon>
        <taxon>Thalassomonas</taxon>
    </lineage>
</organism>
<dbReference type="PANTHER" id="PTHR30034">
    <property type="entry name" value="FLAGELLAR MOTOR SWITCH PROTEIN FLIM"/>
    <property type="match status" value="1"/>
</dbReference>
<feature type="region of interest" description="Disordered" evidence="2">
    <location>
        <begin position="356"/>
        <end position="394"/>
    </location>
</feature>
<feature type="domain" description="Flagellar motor switch protein FliN-like C-terminal" evidence="3">
    <location>
        <begin position="279"/>
        <end position="349"/>
    </location>
</feature>
<dbReference type="KEGG" id="tvd:SG34_015365"/>
<dbReference type="Proteomes" id="UP000032352">
    <property type="component" value="Chromosome"/>
</dbReference>
<dbReference type="GO" id="GO:0050918">
    <property type="term" value="P:positive chemotaxis"/>
    <property type="evidence" value="ECO:0007669"/>
    <property type="project" value="TreeGrafter"/>
</dbReference>
<dbReference type="PANTHER" id="PTHR30034:SF5">
    <property type="entry name" value="SECRETION SYSTEM APPARATUS PROTEIN SSAQ"/>
    <property type="match status" value="1"/>
</dbReference>
<gene>
    <name evidence="4" type="primary">sctQ</name>
    <name evidence="4" type="ORF">SG34_015365</name>
</gene>
<dbReference type="Gene3D" id="2.30.330.10">
    <property type="entry name" value="SpoA-like"/>
    <property type="match status" value="1"/>
</dbReference>
<dbReference type="InterPro" id="IPR001543">
    <property type="entry name" value="FliN-like_C"/>
</dbReference>
<dbReference type="EMBL" id="CP059733">
    <property type="protein sequence ID" value="WDE02823.1"/>
    <property type="molecule type" value="Genomic_DNA"/>
</dbReference>
<comment type="similarity">
    <text evidence="1">Belongs to the FliN/MopA/SpaO family.</text>
</comment>
<accession>A0AAE9YXP0</accession>
<reference evidence="4 5" key="2">
    <citation type="journal article" date="2022" name="Mar. Drugs">
        <title>Bioassay-Guided Fractionation Leads to the Detection of Cholic Acid Generated by the Rare Thalassomonas sp.</title>
        <authorList>
            <person name="Pheiffer F."/>
            <person name="Schneider Y.K."/>
            <person name="Hansen E.H."/>
            <person name="Andersen J.H."/>
            <person name="Isaksson J."/>
            <person name="Busche T."/>
            <person name="R C."/>
            <person name="Kalinowski J."/>
            <person name="Zyl L.V."/>
            <person name="Trindade M."/>
        </authorList>
    </citation>
    <scope>NUCLEOTIDE SEQUENCE [LARGE SCALE GENOMIC DNA]</scope>
    <source>
        <strain evidence="4 5">XOM25</strain>
    </source>
</reference>
<dbReference type="InterPro" id="IPR036429">
    <property type="entry name" value="SpoA-like_sf"/>
</dbReference>
<dbReference type="AlphaFoldDB" id="A0AAE9YXP0"/>
<feature type="compositionally biased region" description="Low complexity" evidence="2">
    <location>
        <begin position="372"/>
        <end position="394"/>
    </location>
</feature>
<dbReference type="RefSeq" id="WP_044839856.1">
    <property type="nucleotide sequence ID" value="NZ_CP059733.1"/>
</dbReference>